<evidence type="ECO:0008006" key="2">
    <source>
        <dbReference type="Google" id="ProtNLM"/>
    </source>
</evidence>
<proteinExistence type="predicted"/>
<accession>A0A6C0H0R8</accession>
<evidence type="ECO:0000313" key="1">
    <source>
        <dbReference type="EMBL" id="QHT73673.1"/>
    </source>
</evidence>
<name>A0A6C0H0R8_9ZZZZ</name>
<protein>
    <recommendedName>
        <fullName evidence="2">mRNA capping enzyme adenylation domain-containing protein</fullName>
    </recommendedName>
</protein>
<dbReference type="Gene3D" id="3.30.470.30">
    <property type="entry name" value="DNA ligase/mRNA capping enzyme"/>
    <property type="match status" value="1"/>
</dbReference>
<organism evidence="1">
    <name type="scientific">viral metagenome</name>
    <dbReference type="NCBI Taxonomy" id="1070528"/>
    <lineage>
        <taxon>unclassified sequences</taxon>
        <taxon>metagenomes</taxon>
        <taxon>organismal metagenomes</taxon>
    </lineage>
</organism>
<reference evidence="1" key="1">
    <citation type="journal article" date="2020" name="Nature">
        <title>Giant virus diversity and host interactions through global metagenomics.</title>
        <authorList>
            <person name="Schulz F."/>
            <person name="Roux S."/>
            <person name="Paez-Espino D."/>
            <person name="Jungbluth S."/>
            <person name="Walsh D.A."/>
            <person name="Denef V.J."/>
            <person name="McMahon K.D."/>
            <person name="Konstantinidis K.T."/>
            <person name="Eloe-Fadrosh E.A."/>
            <person name="Kyrpides N.C."/>
            <person name="Woyke T."/>
        </authorList>
    </citation>
    <scope>NUCLEOTIDE SEQUENCE</scope>
    <source>
        <strain evidence="1">GVMAG-M-3300023179-4</strain>
    </source>
</reference>
<sequence length="311" mass="37533">MNNINTSHVLNLGYFKSKLITDIKTKNFIINFIYSNINVYNYRYKIIDSIDILENIKKNTDNFYIIPHFQGYNFFIIFTRYNDLNLCVLIDKKNIKYKKEQINLRDINMYQLNVKCNNSLFKNTFIDGRIIRKNEDNIFLLQDCYLLENEKLLTERMTSKMELIDKILIEKFYDNNLKINVIKFYKINQIIEISEKMKTTEYVINGFIFVPSRSGINYIYVNNHEVDLLKNELPIAINKYDNNTFIIKKTLMREVFDVIDIESQKRLGICYIPNIIKSHYMRQLFKDKIFHKMKCNYNEQFKKYEPVELVD</sequence>
<dbReference type="EMBL" id="MN739831">
    <property type="protein sequence ID" value="QHT73673.1"/>
    <property type="molecule type" value="Genomic_DNA"/>
</dbReference>
<dbReference type="AlphaFoldDB" id="A0A6C0H0R8"/>